<dbReference type="Proteomes" id="UP000191663">
    <property type="component" value="Unassembled WGS sequence"/>
</dbReference>
<dbReference type="Gene3D" id="3.10.20.30">
    <property type="match status" value="1"/>
</dbReference>
<comment type="caution">
    <text evidence="6">The sequence shown here is derived from an EMBL/GenBank/DDBJ whole genome shotgun (WGS) entry which is preliminary data.</text>
</comment>
<dbReference type="GO" id="GO:0046872">
    <property type="term" value="F:metal ion binding"/>
    <property type="evidence" value="ECO:0007669"/>
    <property type="project" value="UniProtKB-KW"/>
</dbReference>
<evidence type="ECO:0000259" key="5">
    <source>
        <dbReference type="PROSITE" id="PS51379"/>
    </source>
</evidence>
<keyword evidence="3" id="KW-0411">Iron-sulfur</keyword>
<dbReference type="Pfam" id="PF13187">
    <property type="entry name" value="Fer4_9"/>
    <property type="match status" value="1"/>
</dbReference>
<keyword evidence="1" id="KW-0479">Metal-binding</keyword>
<evidence type="ECO:0000256" key="2">
    <source>
        <dbReference type="ARBA" id="ARBA00023004"/>
    </source>
</evidence>
<dbReference type="PROSITE" id="PS51085">
    <property type="entry name" value="2FE2S_FER_2"/>
    <property type="match status" value="1"/>
</dbReference>
<sequence>MERIAEANRPVTTGVDEKDIKDWVTIYIMGKGYRVPADLTILTAIEYAGYRLLRSVGCRQGHCGACATVFRRAGEYKLQADLACQTRVEDGMYLVQIPFSPAEKAIYDISKEPYDASVFMKYYPEVARCVSCNTCTKSCPQDLEVMDYVQAAIRGDFELVADNSFDCIQCGLCAIRCPAEIVQYHVAQLGRRMYGRYGLSMPEHLKKRVEEIEQGKFKEAMDNITSKSREELEKMYAERQREPD</sequence>
<dbReference type="PROSITE" id="PS00198">
    <property type="entry name" value="4FE4S_FER_1"/>
    <property type="match status" value="1"/>
</dbReference>
<reference evidence="7" key="1">
    <citation type="submission" date="2017-01" db="EMBL/GenBank/DDBJ databases">
        <title>Novel pathways for hydrocarbon cycling and metabolic interdependencies in hydrothermal sediment communities.</title>
        <authorList>
            <person name="Dombrowski N."/>
            <person name="Seitz K."/>
            <person name="Teske A."/>
            <person name="Baker B."/>
        </authorList>
    </citation>
    <scope>NUCLEOTIDE SEQUENCE [LARGE SCALE GENOMIC DNA]</scope>
</reference>
<dbReference type="InterPro" id="IPR006058">
    <property type="entry name" value="2Fe2S_fd_BS"/>
</dbReference>
<dbReference type="Pfam" id="PF00111">
    <property type="entry name" value="Fer2"/>
    <property type="match status" value="1"/>
</dbReference>
<feature type="domain" description="2Fe-2S ferredoxin-type" evidence="4">
    <location>
        <begin position="22"/>
        <end position="100"/>
    </location>
</feature>
<dbReference type="SUPFAM" id="SSF54292">
    <property type="entry name" value="2Fe-2S ferredoxin-like"/>
    <property type="match status" value="1"/>
</dbReference>
<feature type="domain" description="4Fe-4S ferredoxin-type" evidence="5">
    <location>
        <begin position="157"/>
        <end position="187"/>
    </location>
</feature>
<dbReference type="AlphaFoldDB" id="A0A1V4QH59"/>
<proteinExistence type="predicted"/>
<name>A0A1V4QH59_UNCW3</name>
<dbReference type="CDD" id="cd00207">
    <property type="entry name" value="fer2"/>
    <property type="match status" value="1"/>
</dbReference>
<dbReference type="InterPro" id="IPR001041">
    <property type="entry name" value="2Fe-2S_ferredoxin-type"/>
</dbReference>
<dbReference type="InterPro" id="IPR012675">
    <property type="entry name" value="Beta-grasp_dom_sf"/>
</dbReference>
<protein>
    <submittedName>
        <fullName evidence="6">4Fe-4S ferredoxin</fullName>
    </submittedName>
</protein>
<keyword evidence="2" id="KW-0408">Iron</keyword>
<gene>
    <name evidence="6" type="ORF">BXT86_02485</name>
</gene>
<dbReference type="GO" id="GO:0051537">
    <property type="term" value="F:2 iron, 2 sulfur cluster binding"/>
    <property type="evidence" value="ECO:0007669"/>
    <property type="project" value="InterPro"/>
</dbReference>
<evidence type="ECO:0000259" key="4">
    <source>
        <dbReference type="PROSITE" id="PS51085"/>
    </source>
</evidence>
<dbReference type="InterPro" id="IPR017900">
    <property type="entry name" value="4Fe4S_Fe_S_CS"/>
</dbReference>
<dbReference type="SUPFAM" id="SSF46548">
    <property type="entry name" value="alpha-helical ferredoxin"/>
    <property type="match status" value="1"/>
</dbReference>
<dbReference type="InterPro" id="IPR017896">
    <property type="entry name" value="4Fe4S_Fe-S-bd"/>
</dbReference>
<dbReference type="Gene3D" id="3.30.70.20">
    <property type="match status" value="1"/>
</dbReference>
<dbReference type="PROSITE" id="PS00197">
    <property type="entry name" value="2FE2S_FER_1"/>
    <property type="match status" value="1"/>
</dbReference>
<dbReference type="PROSITE" id="PS51379">
    <property type="entry name" value="4FE4S_FER_2"/>
    <property type="match status" value="2"/>
</dbReference>
<evidence type="ECO:0000313" key="6">
    <source>
        <dbReference type="EMBL" id="OPX18195.1"/>
    </source>
</evidence>
<evidence type="ECO:0000256" key="1">
    <source>
        <dbReference type="ARBA" id="ARBA00022723"/>
    </source>
</evidence>
<dbReference type="InterPro" id="IPR036010">
    <property type="entry name" value="2Fe-2S_ferredoxin-like_sf"/>
</dbReference>
<dbReference type="EMBL" id="MUKB01000032">
    <property type="protein sequence ID" value="OPX18195.1"/>
    <property type="molecule type" value="Genomic_DNA"/>
</dbReference>
<accession>A0A1V4QH59</accession>
<evidence type="ECO:0000313" key="7">
    <source>
        <dbReference type="Proteomes" id="UP000191663"/>
    </source>
</evidence>
<evidence type="ECO:0000256" key="3">
    <source>
        <dbReference type="ARBA" id="ARBA00023014"/>
    </source>
</evidence>
<feature type="domain" description="4Fe-4S ferredoxin-type" evidence="5">
    <location>
        <begin position="120"/>
        <end position="149"/>
    </location>
</feature>
<organism evidence="6 7">
    <name type="scientific">candidate division WOR-3 bacterium 4484_100</name>
    <dbReference type="NCBI Taxonomy" id="1936077"/>
    <lineage>
        <taxon>Bacteria</taxon>
        <taxon>Bacteria division WOR-3</taxon>
    </lineage>
</organism>